<organism evidence="1 2">
    <name type="scientific">Cohaesibacter marisflavi</name>
    <dbReference type="NCBI Taxonomy" id="655353"/>
    <lineage>
        <taxon>Bacteria</taxon>
        <taxon>Pseudomonadati</taxon>
        <taxon>Pseudomonadota</taxon>
        <taxon>Alphaproteobacteria</taxon>
        <taxon>Hyphomicrobiales</taxon>
        <taxon>Cohaesibacteraceae</taxon>
    </lineage>
</organism>
<name>A0A1I5CUX5_9HYPH</name>
<reference evidence="1 2" key="1">
    <citation type="submission" date="2016-10" db="EMBL/GenBank/DDBJ databases">
        <authorList>
            <person name="de Groot N.N."/>
        </authorList>
    </citation>
    <scope>NUCLEOTIDE SEQUENCE [LARGE SCALE GENOMIC DNA]</scope>
    <source>
        <strain evidence="1 2">CGMCC 1.9157</strain>
    </source>
</reference>
<gene>
    <name evidence="1" type="ORF">SAMN04488056_102363</name>
</gene>
<dbReference type="STRING" id="655353.SAMN04488056_102363"/>
<evidence type="ECO:0000313" key="1">
    <source>
        <dbReference type="EMBL" id="SFN90748.1"/>
    </source>
</evidence>
<dbReference type="EMBL" id="FOVR01000002">
    <property type="protein sequence ID" value="SFN90748.1"/>
    <property type="molecule type" value="Genomic_DNA"/>
</dbReference>
<proteinExistence type="predicted"/>
<dbReference type="AlphaFoldDB" id="A0A1I5CUX5"/>
<sequence length="48" mass="5443">MMPAPYSIVSFLTAKNQNWFHDPLDVATAIPCMARQSNNDIKNSLYDL</sequence>
<keyword evidence="2" id="KW-1185">Reference proteome</keyword>
<accession>A0A1I5CUX5</accession>
<evidence type="ECO:0000313" key="2">
    <source>
        <dbReference type="Proteomes" id="UP000199236"/>
    </source>
</evidence>
<dbReference type="Proteomes" id="UP000199236">
    <property type="component" value="Unassembled WGS sequence"/>
</dbReference>
<protein>
    <submittedName>
        <fullName evidence="1">Uncharacterized protein</fullName>
    </submittedName>
</protein>